<keyword evidence="6 9" id="KW-0472">Membrane</keyword>
<dbReference type="EMBL" id="KZ613948">
    <property type="protein sequence ID" value="PMD38231.1"/>
    <property type="molecule type" value="Genomic_DNA"/>
</dbReference>
<feature type="compositionally biased region" description="Basic and acidic residues" evidence="8">
    <location>
        <begin position="659"/>
        <end position="671"/>
    </location>
</feature>
<dbReference type="InterPro" id="IPR038377">
    <property type="entry name" value="Na/Glc_symporter_sf"/>
</dbReference>
<dbReference type="GO" id="GO:0015606">
    <property type="term" value="F:spermidine transmembrane transporter activity"/>
    <property type="evidence" value="ECO:0007669"/>
    <property type="project" value="TreeGrafter"/>
</dbReference>
<evidence type="ECO:0000256" key="3">
    <source>
        <dbReference type="ARBA" id="ARBA00022448"/>
    </source>
</evidence>
<feature type="transmembrane region" description="Helical" evidence="9">
    <location>
        <begin position="318"/>
        <end position="346"/>
    </location>
</feature>
<dbReference type="InterPro" id="IPR031155">
    <property type="entry name" value="DUR"/>
</dbReference>
<evidence type="ECO:0000256" key="9">
    <source>
        <dbReference type="SAM" id="Phobius"/>
    </source>
</evidence>
<name>A0A2J6RI90_HYAVF</name>
<feature type="transmembrane region" description="Helical" evidence="9">
    <location>
        <begin position="555"/>
        <end position="574"/>
    </location>
</feature>
<dbReference type="GO" id="GO:0015489">
    <property type="term" value="F:putrescine transmembrane transporter activity"/>
    <property type="evidence" value="ECO:0007669"/>
    <property type="project" value="TreeGrafter"/>
</dbReference>
<dbReference type="Pfam" id="PF00474">
    <property type="entry name" value="SSF"/>
    <property type="match status" value="1"/>
</dbReference>
<dbReference type="Proteomes" id="UP000235786">
    <property type="component" value="Unassembled WGS sequence"/>
</dbReference>
<dbReference type="AlphaFoldDB" id="A0A2J6RI90"/>
<accession>A0A2J6RI90</accession>
<dbReference type="InterPro" id="IPR001734">
    <property type="entry name" value="Na/solute_symporter"/>
</dbReference>
<keyword evidence="4 9" id="KW-0812">Transmembrane</keyword>
<dbReference type="GO" id="GO:0005886">
    <property type="term" value="C:plasma membrane"/>
    <property type="evidence" value="ECO:0007669"/>
    <property type="project" value="TreeGrafter"/>
</dbReference>
<dbReference type="PANTHER" id="PTHR46154">
    <property type="match status" value="1"/>
</dbReference>
<dbReference type="NCBIfam" id="TIGR00813">
    <property type="entry name" value="sss"/>
    <property type="match status" value="1"/>
</dbReference>
<feature type="transmembrane region" description="Helical" evidence="9">
    <location>
        <begin position="237"/>
        <end position="258"/>
    </location>
</feature>
<protein>
    <submittedName>
        <fullName evidence="10">Urea active transporter-like protein</fullName>
    </submittedName>
</protein>
<sequence length="671" mass="71896">MVTNLFLKISKLKGSIDGGVVASSGRVFVSNVLPGRIWKFVFLCAFSQQVTCRQDLLQSSAIAYRYGVSGPFWYASGATVQILLFATIAIELKRRAPNAHTFLEVIKARYGIEAHLVFTVFGLMTNILVTAMLLTGGSAVVSSLTGMPTPAACFLLPLGVVMYTMFGGIKATFLTDWVHTFMLLIIILIFSFTTYATSKTLGSPGAVFDLLVKAAADHPVAGNEGGSYLTMKSTQGAIFFVINIVGNFGTVFLDNGYYNKAIAASPVHALPGYIMGGISWFAIPWLCATTMGLAALALEGNPAFPTFPLRMSAADVSAGLVLPYAAVALLGGGGAVCTLLIVFMAVTSASSAELIAVSSIFTYDIYQTYFNPGASGKRLIYMSHAMVIGFGLFMASFSVGLYYAGISMGYLYVMMGVIISSAVIPATLTIMWAGHNKWAATLTPPLGLACAVITWLVTAKKTCGALDVTCTGSNNPMLAGNVMALLSPLIFTPLFTLIFGVDHYDWASMAAIRKGDDHDLAQEAHMDLEAIPGERDTPVDEMEVEQTKLLRASKIAKAMTVVLTLALLVLWPMPMYGSGYIFSKKFFTGWVVVGIIWIFGSLFCVGIFPVFEGRKDLWYVFKAIYLDVTGKKHPSAYHGPTATFTEGKETGTDTPPAAEGKEIPGEVAEKS</sequence>
<dbReference type="GO" id="GO:0015204">
    <property type="term" value="F:urea transmembrane transporter activity"/>
    <property type="evidence" value="ECO:0007669"/>
    <property type="project" value="InterPro"/>
</dbReference>
<dbReference type="Gene3D" id="1.20.1730.10">
    <property type="entry name" value="Sodium/glucose cotransporter"/>
    <property type="match status" value="1"/>
</dbReference>
<evidence type="ECO:0000256" key="2">
    <source>
        <dbReference type="ARBA" id="ARBA00006434"/>
    </source>
</evidence>
<evidence type="ECO:0000256" key="1">
    <source>
        <dbReference type="ARBA" id="ARBA00004141"/>
    </source>
</evidence>
<feature type="transmembrane region" description="Helical" evidence="9">
    <location>
        <begin position="147"/>
        <end position="166"/>
    </location>
</feature>
<dbReference type="FunFam" id="1.20.1730.10:FF:000006">
    <property type="entry name" value="Urea active transporter"/>
    <property type="match status" value="1"/>
</dbReference>
<feature type="transmembrane region" description="Helical" evidence="9">
    <location>
        <begin position="410"/>
        <end position="431"/>
    </location>
</feature>
<feature type="transmembrane region" description="Helical" evidence="9">
    <location>
        <begin position="478"/>
        <end position="499"/>
    </location>
</feature>
<evidence type="ECO:0000256" key="7">
    <source>
        <dbReference type="RuleBase" id="RU362091"/>
    </source>
</evidence>
<gene>
    <name evidence="10" type="ORF">L207DRAFT_431716</name>
</gene>
<dbReference type="PROSITE" id="PS50283">
    <property type="entry name" value="NA_SOLUT_SYMP_3"/>
    <property type="match status" value="1"/>
</dbReference>
<feature type="transmembrane region" description="Helical" evidence="9">
    <location>
        <begin position="438"/>
        <end position="458"/>
    </location>
</feature>
<organism evidence="10 11">
    <name type="scientific">Hyaloscypha variabilis (strain UAMH 11265 / GT02V1 / F)</name>
    <name type="common">Meliniomyces variabilis</name>
    <dbReference type="NCBI Taxonomy" id="1149755"/>
    <lineage>
        <taxon>Eukaryota</taxon>
        <taxon>Fungi</taxon>
        <taxon>Dikarya</taxon>
        <taxon>Ascomycota</taxon>
        <taxon>Pezizomycotina</taxon>
        <taxon>Leotiomycetes</taxon>
        <taxon>Helotiales</taxon>
        <taxon>Hyaloscyphaceae</taxon>
        <taxon>Hyaloscypha</taxon>
        <taxon>Hyaloscypha variabilis</taxon>
    </lineage>
</organism>
<evidence type="ECO:0000256" key="8">
    <source>
        <dbReference type="SAM" id="MobiDB-lite"/>
    </source>
</evidence>
<feature type="region of interest" description="Disordered" evidence="8">
    <location>
        <begin position="639"/>
        <end position="671"/>
    </location>
</feature>
<dbReference type="CDD" id="cd11476">
    <property type="entry name" value="SLC5sbd_DUR3"/>
    <property type="match status" value="1"/>
</dbReference>
<feature type="transmembrane region" description="Helical" evidence="9">
    <location>
        <begin position="586"/>
        <end position="611"/>
    </location>
</feature>
<keyword evidence="11" id="KW-1185">Reference proteome</keyword>
<feature type="transmembrane region" description="Helical" evidence="9">
    <location>
        <begin position="385"/>
        <end position="404"/>
    </location>
</feature>
<feature type="transmembrane region" description="Helical" evidence="9">
    <location>
        <begin position="72"/>
        <end position="92"/>
    </location>
</feature>
<proteinExistence type="inferred from homology"/>
<keyword evidence="3" id="KW-0813">Transport</keyword>
<dbReference type="PANTHER" id="PTHR46154:SF4">
    <property type="entry name" value="UREA ACTIVE TRANSPORTER"/>
    <property type="match status" value="1"/>
</dbReference>
<dbReference type="OrthoDB" id="6132759at2759"/>
<evidence type="ECO:0000256" key="6">
    <source>
        <dbReference type="ARBA" id="ARBA00023136"/>
    </source>
</evidence>
<reference evidence="10 11" key="1">
    <citation type="submission" date="2016-04" db="EMBL/GenBank/DDBJ databases">
        <title>A degradative enzymes factory behind the ericoid mycorrhizal symbiosis.</title>
        <authorList>
            <consortium name="DOE Joint Genome Institute"/>
            <person name="Martino E."/>
            <person name="Morin E."/>
            <person name="Grelet G."/>
            <person name="Kuo A."/>
            <person name="Kohler A."/>
            <person name="Daghino S."/>
            <person name="Barry K."/>
            <person name="Choi C."/>
            <person name="Cichocki N."/>
            <person name="Clum A."/>
            <person name="Copeland A."/>
            <person name="Hainaut M."/>
            <person name="Haridas S."/>
            <person name="Labutti K."/>
            <person name="Lindquist E."/>
            <person name="Lipzen A."/>
            <person name="Khouja H.-R."/>
            <person name="Murat C."/>
            <person name="Ohm R."/>
            <person name="Olson A."/>
            <person name="Spatafora J."/>
            <person name="Veneault-Fourrey C."/>
            <person name="Henrissat B."/>
            <person name="Grigoriev I."/>
            <person name="Martin F."/>
            <person name="Perotto S."/>
        </authorList>
    </citation>
    <scope>NUCLEOTIDE SEQUENCE [LARGE SCALE GENOMIC DNA]</scope>
    <source>
        <strain evidence="10 11">F</strain>
    </source>
</reference>
<evidence type="ECO:0000256" key="4">
    <source>
        <dbReference type="ARBA" id="ARBA00022692"/>
    </source>
</evidence>
<keyword evidence="5 9" id="KW-1133">Transmembrane helix</keyword>
<dbReference type="STRING" id="1149755.A0A2J6RI90"/>
<feature type="transmembrane region" description="Helical" evidence="9">
    <location>
        <begin position="270"/>
        <end position="298"/>
    </location>
</feature>
<comment type="subcellular location">
    <subcellularLocation>
        <location evidence="1">Membrane</location>
        <topology evidence="1">Multi-pass membrane protein</topology>
    </subcellularLocation>
</comment>
<feature type="transmembrane region" description="Helical" evidence="9">
    <location>
        <begin position="112"/>
        <end position="135"/>
    </location>
</feature>
<comment type="similarity">
    <text evidence="2 7">Belongs to the sodium:solute symporter (SSF) (TC 2.A.21) family.</text>
</comment>
<evidence type="ECO:0000313" key="11">
    <source>
        <dbReference type="Proteomes" id="UP000235786"/>
    </source>
</evidence>
<evidence type="ECO:0000256" key="5">
    <source>
        <dbReference type="ARBA" id="ARBA00022989"/>
    </source>
</evidence>
<evidence type="ECO:0000313" key="10">
    <source>
        <dbReference type="EMBL" id="PMD38231.1"/>
    </source>
</evidence>
<feature type="transmembrane region" description="Helical" evidence="9">
    <location>
        <begin position="178"/>
        <end position="196"/>
    </location>
</feature>